<evidence type="ECO:0000256" key="1">
    <source>
        <dbReference type="ARBA" id="ARBA00004114"/>
    </source>
</evidence>
<proteinExistence type="inferred from homology"/>
<protein>
    <recommendedName>
        <fullName evidence="9">Testis-specific gene 10 protein</fullName>
    </recommendedName>
</protein>
<feature type="coiled-coil region" evidence="5">
    <location>
        <begin position="374"/>
        <end position="534"/>
    </location>
</feature>
<evidence type="ECO:0008006" key="9">
    <source>
        <dbReference type="Google" id="ProtNLM"/>
    </source>
</evidence>
<evidence type="ECO:0000256" key="3">
    <source>
        <dbReference type="ARBA" id="ARBA00023212"/>
    </source>
</evidence>
<dbReference type="PANTHER" id="PTHR20544">
    <property type="entry name" value="CENTROSOMAL PROTEIN CEP135"/>
    <property type="match status" value="1"/>
</dbReference>
<feature type="coiled-coil region" evidence="5">
    <location>
        <begin position="8"/>
        <end position="171"/>
    </location>
</feature>
<evidence type="ECO:0000313" key="8">
    <source>
        <dbReference type="Proteomes" id="UP001214576"/>
    </source>
</evidence>
<dbReference type="AlphaFoldDB" id="A0AAD4YGX0"/>
<accession>A0AAD4YGX0</accession>
<dbReference type="SUPFAM" id="SSF57997">
    <property type="entry name" value="Tropomyosin"/>
    <property type="match status" value="1"/>
</dbReference>
<keyword evidence="5" id="KW-0175">Coiled coil</keyword>
<evidence type="ECO:0000256" key="6">
    <source>
        <dbReference type="SAM" id="MobiDB-lite"/>
    </source>
</evidence>
<dbReference type="PANTHER" id="PTHR20544:SF2">
    <property type="entry name" value="TESTIS SPECIFIC 10"/>
    <property type="match status" value="1"/>
</dbReference>
<feature type="region of interest" description="Disordered" evidence="6">
    <location>
        <begin position="719"/>
        <end position="748"/>
    </location>
</feature>
<dbReference type="GO" id="GO:0005814">
    <property type="term" value="C:centriole"/>
    <property type="evidence" value="ECO:0007669"/>
    <property type="project" value="UniProtKB-SubCell"/>
</dbReference>
<sequence length="824" mass="95692">MMAHNCQIEDLKQTNHGLEEYVKKLLDSKEVVSSQVDDLTSHNEHLCQELIKIDQLAEQLEKEKNFVVDTADKELEEAKIELICQQNNIIVLEDTIKRLGSGTNCDVELLKTTRDREELKCMLEKYERHLAEIQGNVKVLTSERDKTFLLYEQAQEEIARLRREMMKSCKSPKSTTAHAILRRVETERDVAFTDLRRMTTERDSLRERLKIAQETAFNEKAHLEQRIEELECTVHNLDDERMEQMSNMTLMKETITTVEKEMKSLARKAMDTESELGRQKAENNSLRLLYENTEKDLSDTQRHLAKKKYELQLTQEKIMCLDEKIGVERKLKLTDWDIMHIIEAIKVHEEKTISGMKNIIAEMEQASRQSTEALIMCEQDISRMRRQLDETNDELAQIARERDILAHENDNLQEQFAKAKQENQALSKKLNDTHNELSDIKQKVQDTNLEVNKLKNILKSEESENRQMMDQLRKANEDAENWENKARQAEADNNTLKLELITAEAEGNRLKEKVDALNREVEQHLNAERSYKSQIATLHKSVVKMEEELQKVQFEKVSALADLSSTRELCIKLDSSKELLNRQLVAKDQEIEMMENELDSARSEIELLRSQMTNERISMQNLEALLVANRDKEYQSQIALQEKESEIQLLKEHLCLAENKMAIQSRDVAQFRNVVTQLEADLDITKRQLGTERFERERAVQELRRQNYSSNAYHLSSTIKPNTKCHSPERTHHRSPDRGLDRSLEEAQTQGTRASVAVSCEFQSLGFSSCVAWALLYRLSCMADFQRSTQAQSGYEPYRDSGPCTGDLNPVSSPHRLFYPVWNS</sequence>
<feature type="coiled-coil region" evidence="5">
    <location>
        <begin position="577"/>
        <end position="625"/>
    </location>
</feature>
<keyword evidence="8" id="KW-1185">Reference proteome</keyword>
<comment type="subcellular location">
    <subcellularLocation>
        <location evidence="1">Cytoplasm</location>
        <location evidence="1">Cytoskeleton</location>
        <location evidence="1">Microtubule organizing center</location>
        <location evidence="1">Centrosome</location>
        <location evidence="1">Centriole</location>
    </subcellularLocation>
</comment>
<evidence type="ECO:0000256" key="2">
    <source>
        <dbReference type="ARBA" id="ARBA00022490"/>
    </source>
</evidence>
<keyword evidence="3" id="KW-0206">Cytoskeleton</keyword>
<feature type="compositionally biased region" description="Basic and acidic residues" evidence="6">
    <location>
        <begin position="726"/>
        <end position="745"/>
    </location>
</feature>
<comment type="similarity">
    <text evidence="4">Belongs to the CEP135/TSGA10 family.</text>
</comment>
<name>A0AAD4YGX0_OVIAM</name>
<dbReference type="InterPro" id="IPR051877">
    <property type="entry name" value="Centriole_BasalBody_StrucProt"/>
</dbReference>
<feature type="coiled-coil region" evidence="5">
    <location>
        <begin position="195"/>
        <end position="282"/>
    </location>
</feature>
<dbReference type="EMBL" id="JAKZEL010000002">
    <property type="protein sequence ID" value="KAI4546807.1"/>
    <property type="molecule type" value="Genomic_DNA"/>
</dbReference>
<reference evidence="7" key="1">
    <citation type="submission" date="2022-03" db="EMBL/GenBank/DDBJ databases">
        <title>Genomic analyses of argali, domestic sheep and their hybrids provide insights into chromosomal evolution, heterosis and genetic basis of agronomic traits.</title>
        <authorList>
            <person name="Li M."/>
        </authorList>
    </citation>
    <scope>NUCLEOTIDE SEQUENCE</scope>
    <source>
        <strain evidence="7">CAU-MHL-2022a</strain>
        <tissue evidence="7">Skin</tissue>
    </source>
</reference>
<evidence type="ECO:0000256" key="4">
    <source>
        <dbReference type="ARBA" id="ARBA00038123"/>
    </source>
</evidence>
<dbReference type="Proteomes" id="UP001214576">
    <property type="component" value="Unassembled WGS sequence"/>
</dbReference>
<gene>
    <name evidence="7" type="ORF">MG293_003362</name>
</gene>
<organism evidence="7 8">
    <name type="scientific">Ovis ammon polii</name>
    <dbReference type="NCBI Taxonomy" id="230172"/>
    <lineage>
        <taxon>Eukaryota</taxon>
        <taxon>Metazoa</taxon>
        <taxon>Chordata</taxon>
        <taxon>Craniata</taxon>
        <taxon>Vertebrata</taxon>
        <taxon>Euteleostomi</taxon>
        <taxon>Mammalia</taxon>
        <taxon>Eutheria</taxon>
        <taxon>Laurasiatheria</taxon>
        <taxon>Artiodactyla</taxon>
        <taxon>Ruminantia</taxon>
        <taxon>Pecora</taxon>
        <taxon>Bovidae</taxon>
        <taxon>Caprinae</taxon>
        <taxon>Ovis</taxon>
    </lineage>
</organism>
<comment type="caution">
    <text evidence="7">The sequence shown here is derived from an EMBL/GenBank/DDBJ whole genome shotgun (WGS) entry which is preliminary data.</text>
</comment>
<evidence type="ECO:0000313" key="7">
    <source>
        <dbReference type="EMBL" id="KAI4546807.1"/>
    </source>
</evidence>
<keyword evidence="2" id="KW-0963">Cytoplasm</keyword>
<evidence type="ECO:0000256" key="5">
    <source>
        <dbReference type="SAM" id="Coils"/>
    </source>
</evidence>